<dbReference type="AlphaFoldDB" id="A0A2G2Z8E0"/>
<dbReference type="STRING" id="4072.A0A2G2Z8E0"/>
<protein>
    <submittedName>
        <fullName evidence="1">Uncharacterized protein</fullName>
    </submittedName>
</protein>
<keyword evidence="2" id="KW-1185">Reference proteome</keyword>
<dbReference type="EMBL" id="AYRZ02000006">
    <property type="protein sequence ID" value="PHT78234.1"/>
    <property type="molecule type" value="Genomic_DNA"/>
</dbReference>
<proteinExistence type="predicted"/>
<dbReference type="PANTHER" id="PTHR47673:SF1">
    <property type="entry name" value="ARM REPEAT SUPERFAMILY PROTEIN"/>
    <property type="match status" value="1"/>
</dbReference>
<evidence type="ECO:0000313" key="2">
    <source>
        <dbReference type="Proteomes" id="UP000222542"/>
    </source>
</evidence>
<sequence length="114" mass="12787">MKECHVTNENFNLEAVKNKGNTGPKGKRRWYSRANRRMYGSFVPFPIVEGHSSSCQRILPAHSYTADEAAVVLHQAGAISIIKSTPESAEDAEVGKYKSNLLIRFQDLSYDIRS</sequence>
<evidence type="ECO:0000313" key="1">
    <source>
        <dbReference type="EMBL" id="PHT78234.1"/>
    </source>
</evidence>
<reference evidence="1 2" key="1">
    <citation type="journal article" date="2014" name="Nat. Genet.">
        <title>Genome sequence of the hot pepper provides insights into the evolution of pungency in Capsicum species.</title>
        <authorList>
            <person name="Kim S."/>
            <person name="Park M."/>
            <person name="Yeom S.I."/>
            <person name="Kim Y.M."/>
            <person name="Lee J.M."/>
            <person name="Lee H.A."/>
            <person name="Seo E."/>
            <person name="Choi J."/>
            <person name="Cheong K."/>
            <person name="Kim K.T."/>
            <person name="Jung K."/>
            <person name="Lee G.W."/>
            <person name="Oh S.K."/>
            <person name="Bae C."/>
            <person name="Kim S.B."/>
            <person name="Lee H.Y."/>
            <person name="Kim S.Y."/>
            <person name="Kim M.S."/>
            <person name="Kang B.C."/>
            <person name="Jo Y.D."/>
            <person name="Yang H.B."/>
            <person name="Jeong H.J."/>
            <person name="Kang W.H."/>
            <person name="Kwon J.K."/>
            <person name="Shin C."/>
            <person name="Lim J.Y."/>
            <person name="Park J.H."/>
            <person name="Huh J.H."/>
            <person name="Kim J.S."/>
            <person name="Kim B.D."/>
            <person name="Cohen O."/>
            <person name="Paran I."/>
            <person name="Suh M.C."/>
            <person name="Lee S.B."/>
            <person name="Kim Y.K."/>
            <person name="Shin Y."/>
            <person name="Noh S.J."/>
            <person name="Park J."/>
            <person name="Seo Y.S."/>
            <person name="Kwon S.Y."/>
            <person name="Kim H.A."/>
            <person name="Park J.M."/>
            <person name="Kim H.J."/>
            <person name="Choi S.B."/>
            <person name="Bosland P.W."/>
            <person name="Reeves G."/>
            <person name="Jo S.H."/>
            <person name="Lee B.W."/>
            <person name="Cho H.T."/>
            <person name="Choi H.S."/>
            <person name="Lee M.S."/>
            <person name="Yu Y."/>
            <person name="Do Choi Y."/>
            <person name="Park B.S."/>
            <person name="van Deynze A."/>
            <person name="Ashrafi H."/>
            <person name="Hill T."/>
            <person name="Kim W.T."/>
            <person name="Pai H.S."/>
            <person name="Ahn H.K."/>
            <person name="Yeam I."/>
            <person name="Giovannoni J.J."/>
            <person name="Rose J.K."/>
            <person name="Sorensen I."/>
            <person name="Lee S.J."/>
            <person name="Kim R.W."/>
            <person name="Choi I.Y."/>
            <person name="Choi B.S."/>
            <person name="Lim J.S."/>
            <person name="Lee Y.H."/>
            <person name="Choi D."/>
        </authorList>
    </citation>
    <scope>NUCLEOTIDE SEQUENCE [LARGE SCALE GENOMIC DNA]</scope>
    <source>
        <strain evidence="2">cv. CM334</strain>
    </source>
</reference>
<dbReference type="PANTHER" id="PTHR47673">
    <property type="entry name" value="ARM REPEAT SUPERFAMILY PROTEIN"/>
    <property type="match status" value="1"/>
</dbReference>
<dbReference type="Proteomes" id="UP000222542">
    <property type="component" value="Unassembled WGS sequence"/>
</dbReference>
<gene>
    <name evidence="1" type="ORF">T459_16286</name>
</gene>
<dbReference type="Gramene" id="PHT78234">
    <property type="protein sequence ID" value="PHT78234"/>
    <property type="gene ID" value="T459_16286"/>
</dbReference>
<name>A0A2G2Z8E0_CAPAN</name>
<comment type="caution">
    <text evidence="1">The sequence shown here is derived from an EMBL/GenBank/DDBJ whole genome shotgun (WGS) entry which is preliminary data.</text>
</comment>
<reference evidence="1 2" key="2">
    <citation type="journal article" date="2017" name="Genome Biol.">
        <title>New reference genome sequences of hot pepper reveal the massive evolution of plant disease-resistance genes by retroduplication.</title>
        <authorList>
            <person name="Kim S."/>
            <person name="Park J."/>
            <person name="Yeom S.I."/>
            <person name="Kim Y.M."/>
            <person name="Seo E."/>
            <person name="Kim K.T."/>
            <person name="Kim M.S."/>
            <person name="Lee J.M."/>
            <person name="Cheong K."/>
            <person name="Shin H.S."/>
            <person name="Kim S.B."/>
            <person name="Han K."/>
            <person name="Lee J."/>
            <person name="Park M."/>
            <person name="Lee H.A."/>
            <person name="Lee H.Y."/>
            <person name="Lee Y."/>
            <person name="Oh S."/>
            <person name="Lee J.H."/>
            <person name="Choi E."/>
            <person name="Choi E."/>
            <person name="Lee S.E."/>
            <person name="Jeon J."/>
            <person name="Kim H."/>
            <person name="Choi G."/>
            <person name="Song H."/>
            <person name="Lee J."/>
            <person name="Lee S.C."/>
            <person name="Kwon J.K."/>
            <person name="Lee H.Y."/>
            <person name="Koo N."/>
            <person name="Hong Y."/>
            <person name="Kim R.W."/>
            <person name="Kang W.H."/>
            <person name="Huh J.H."/>
            <person name="Kang B.C."/>
            <person name="Yang T.J."/>
            <person name="Lee Y.H."/>
            <person name="Bennetzen J.L."/>
            <person name="Choi D."/>
        </authorList>
    </citation>
    <scope>NUCLEOTIDE SEQUENCE [LARGE SCALE GENOMIC DNA]</scope>
    <source>
        <strain evidence="2">cv. CM334</strain>
    </source>
</reference>
<organism evidence="1 2">
    <name type="scientific">Capsicum annuum</name>
    <name type="common">Capsicum pepper</name>
    <dbReference type="NCBI Taxonomy" id="4072"/>
    <lineage>
        <taxon>Eukaryota</taxon>
        <taxon>Viridiplantae</taxon>
        <taxon>Streptophyta</taxon>
        <taxon>Embryophyta</taxon>
        <taxon>Tracheophyta</taxon>
        <taxon>Spermatophyta</taxon>
        <taxon>Magnoliopsida</taxon>
        <taxon>eudicotyledons</taxon>
        <taxon>Gunneridae</taxon>
        <taxon>Pentapetalae</taxon>
        <taxon>asterids</taxon>
        <taxon>lamiids</taxon>
        <taxon>Solanales</taxon>
        <taxon>Solanaceae</taxon>
        <taxon>Solanoideae</taxon>
        <taxon>Capsiceae</taxon>
        <taxon>Capsicum</taxon>
    </lineage>
</organism>
<accession>A0A2G2Z8E0</accession>